<organism evidence="1 2">
    <name type="scientific">Dentiscutata erythropus</name>
    <dbReference type="NCBI Taxonomy" id="1348616"/>
    <lineage>
        <taxon>Eukaryota</taxon>
        <taxon>Fungi</taxon>
        <taxon>Fungi incertae sedis</taxon>
        <taxon>Mucoromycota</taxon>
        <taxon>Glomeromycotina</taxon>
        <taxon>Glomeromycetes</taxon>
        <taxon>Diversisporales</taxon>
        <taxon>Gigasporaceae</taxon>
        <taxon>Dentiscutata</taxon>
    </lineage>
</organism>
<evidence type="ECO:0000313" key="1">
    <source>
        <dbReference type="EMBL" id="CAG8807824.1"/>
    </source>
</evidence>
<dbReference type="Proteomes" id="UP000789405">
    <property type="component" value="Unassembled WGS sequence"/>
</dbReference>
<gene>
    <name evidence="1" type="ORF">DERYTH_LOCUS24756</name>
</gene>
<sequence>MPCCIDTIVKVSQVRQTDRDESNFAVVWALCVYPIDSEDREMEVVLFVPVNDPNIQSVFVKGEYYSVCVVEDLPKEIDSESAMFKLLVNDYAGKNYSFTIKIVFPFSNSRFKYLMNSIRSNESVLFVVGHIKEDLYVYAADTSFVEVSSTVKRKISSSSSSQVTSEVYRSVRARLLTAHQNANEKSSLVSSAEVDKCLGDSVTNASCSRHVRVEDVDDEDCYVKNADFDYGVREQIVECNKECLVNGVEDESGVLDETKGAIRGSEKQNKGKEKVTQFVVHNTRSRADMVKGVNEER</sequence>
<accession>A0A9N9K2J9</accession>
<dbReference type="AlphaFoldDB" id="A0A9N9K2J9"/>
<keyword evidence="2" id="KW-1185">Reference proteome</keyword>
<dbReference type="EMBL" id="CAJVPY010042999">
    <property type="protein sequence ID" value="CAG8807824.1"/>
    <property type="molecule type" value="Genomic_DNA"/>
</dbReference>
<dbReference type="OrthoDB" id="10472458at2759"/>
<reference evidence="1" key="1">
    <citation type="submission" date="2021-06" db="EMBL/GenBank/DDBJ databases">
        <authorList>
            <person name="Kallberg Y."/>
            <person name="Tangrot J."/>
            <person name="Rosling A."/>
        </authorList>
    </citation>
    <scope>NUCLEOTIDE SEQUENCE</scope>
    <source>
        <strain evidence="1">MA453B</strain>
    </source>
</reference>
<protein>
    <submittedName>
        <fullName evidence="1">1666_t:CDS:1</fullName>
    </submittedName>
</protein>
<name>A0A9N9K2J9_9GLOM</name>
<evidence type="ECO:0000313" key="2">
    <source>
        <dbReference type="Proteomes" id="UP000789405"/>
    </source>
</evidence>
<comment type="caution">
    <text evidence="1">The sequence shown here is derived from an EMBL/GenBank/DDBJ whole genome shotgun (WGS) entry which is preliminary data.</text>
</comment>
<proteinExistence type="predicted"/>